<dbReference type="Proteomes" id="UP000694546">
    <property type="component" value="Chromosome 15"/>
</dbReference>
<keyword evidence="4" id="KW-1185">Reference proteome</keyword>
<dbReference type="GeneTree" id="ENSGT00940000177432"/>
<feature type="region of interest" description="Disordered" evidence="1">
    <location>
        <begin position="254"/>
        <end position="276"/>
    </location>
</feature>
<evidence type="ECO:0000256" key="1">
    <source>
        <dbReference type="SAM" id="MobiDB-lite"/>
    </source>
</evidence>
<feature type="domain" description="Myb/SANT-like DNA-binding" evidence="2">
    <location>
        <begin position="132"/>
        <end position="222"/>
    </location>
</feature>
<name>A0A8C5AB89_GADMO</name>
<evidence type="ECO:0000259" key="2">
    <source>
        <dbReference type="Pfam" id="PF13837"/>
    </source>
</evidence>
<evidence type="ECO:0000313" key="4">
    <source>
        <dbReference type="Proteomes" id="UP000694546"/>
    </source>
</evidence>
<dbReference type="Ensembl" id="ENSGMOT00000055410.1">
    <property type="protein sequence ID" value="ENSGMOP00000028845.1"/>
    <property type="gene ID" value="ENSGMOG00000035098.1"/>
</dbReference>
<sequence>MFALQVYVRSSSLCSLFKSMFVLQVYIRSSSLWLCPNSGDASFEGCIRRMRRRRLRHSDAPSAVPIPRVLQMRPTNAAFFSRILRMHRLYPSRPNVSQDPSRPNVSLPRFIAHSIQKIKQIMAENVDLTFSFKWSKEHTAQLIKLRGENDELFTGVKHSASVAWGTILEIIGLQGNVTPLQAKKKWDNLKKKYKDCKYPGSGEGVGGKPTAATWPWFVLMDEVLGQRHSTNPPVLIASIPEDTPGPSTAVVDLEVEEKDEEESRSRRKSRKRDREGEMFELIKEDMRLNREAEERRAQESRERMDRFFSILERIADK</sequence>
<reference evidence="3" key="1">
    <citation type="submission" date="2025-08" db="UniProtKB">
        <authorList>
            <consortium name="Ensembl"/>
        </authorList>
    </citation>
    <scope>IDENTIFICATION</scope>
</reference>
<evidence type="ECO:0000313" key="3">
    <source>
        <dbReference type="Ensembl" id="ENSGMOP00000028845.1"/>
    </source>
</evidence>
<dbReference type="Gene3D" id="1.10.10.60">
    <property type="entry name" value="Homeodomain-like"/>
    <property type="match status" value="1"/>
</dbReference>
<protein>
    <recommendedName>
        <fullName evidence="2">Myb/SANT-like DNA-binding domain-containing protein</fullName>
    </recommendedName>
</protein>
<accession>A0A8C5AB89</accession>
<dbReference type="AlphaFoldDB" id="A0A8C5AB89"/>
<organism evidence="3 4">
    <name type="scientific">Gadus morhua</name>
    <name type="common">Atlantic cod</name>
    <dbReference type="NCBI Taxonomy" id="8049"/>
    <lineage>
        <taxon>Eukaryota</taxon>
        <taxon>Metazoa</taxon>
        <taxon>Chordata</taxon>
        <taxon>Craniata</taxon>
        <taxon>Vertebrata</taxon>
        <taxon>Euteleostomi</taxon>
        <taxon>Actinopterygii</taxon>
        <taxon>Neopterygii</taxon>
        <taxon>Teleostei</taxon>
        <taxon>Neoteleostei</taxon>
        <taxon>Acanthomorphata</taxon>
        <taxon>Zeiogadaria</taxon>
        <taxon>Gadariae</taxon>
        <taxon>Gadiformes</taxon>
        <taxon>Gadoidei</taxon>
        <taxon>Gadidae</taxon>
        <taxon>Gadus</taxon>
    </lineage>
</organism>
<dbReference type="InterPro" id="IPR044822">
    <property type="entry name" value="Myb_DNA-bind_4"/>
</dbReference>
<reference evidence="3" key="2">
    <citation type="submission" date="2025-09" db="UniProtKB">
        <authorList>
            <consortium name="Ensembl"/>
        </authorList>
    </citation>
    <scope>IDENTIFICATION</scope>
</reference>
<proteinExistence type="predicted"/>
<dbReference type="Pfam" id="PF13837">
    <property type="entry name" value="Myb_DNA-bind_4"/>
    <property type="match status" value="1"/>
</dbReference>